<evidence type="ECO:0000313" key="2">
    <source>
        <dbReference type="EMBL" id="KAJ6759095.1"/>
    </source>
</evidence>
<organism evidence="2 3">
    <name type="scientific">Salix koriyanagi</name>
    <dbReference type="NCBI Taxonomy" id="2511006"/>
    <lineage>
        <taxon>Eukaryota</taxon>
        <taxon>Viridiplantae</taxon>
        <taxon>Streptophyta</taxon>
        <taxon>Embryophyta</taxon>
        <taxon>Tracheophyta</taxon>
        <taxon>Spermatophyta</taxon>
        <taxon>Magnoliopsida</taxon>
        <taxon>eudicotyledons</taxon>
        <taxon>Gunneridae</taxon>
        <taxon>Pentapetalae</taxon>
        <taxon>rosids</taxon>
        <taxon>fabids</taxon>
        <taxon>Malpighiales</taxon>
        <taxon>Salicaceae</taxon>
        <taxon>Saliceae</taxon>
        <taxon>Salix</taxon>
    </lineage>
</organism>
<feature type="compositionally biased region" description="Polar residues" evidence="1">
    <location>
        <begin position="38"/>
        <end position="52"/>
    </location>
</feature>
<keyword evidence="3" id="KW-1185">Reference proteome</keyword>
<evidence type="ECO:0000313" key="3">
    <source>
        <dbReference type="Proteomes" id="UP001151752"/>
    </source>
</evidence>
<dbReference type="Proteomes" id="UP001151752">
    <property type="component" value="Chromosome 18"/>
</dbReference>
<sequence length="83" mass="9551">MYKLSDHLNTFLHIHIKHQRRTVRSKKERCKILPHKSPASSPANRQRSTASNHPVHHNVKPLPLMAKPPLLLEVSVNLRSVIN</sequence>
<accession>A0A9Q0W1R3</accession>
<protein>
    <submittedName>
        <fullName evidence="2">Uncharacterized protein</fullName>
    </submittedName>
</protein>
<feature type="region of interest" description="Disordered" evidence="1">
    <location>
        <begin position="19"/>
        <end position="62"/>
    </location>
</feature>
<name>A0A9Q0W1R3_9ROSI</name>
<reference evidence="2" key="2">
    <citation type="journal article" date="2023" name="Int. J. Mol. Sci.">
        <title>De Novo Assembly and Annotation of 11 Diverse Shrub Willow (Salix) Genomes Reveals Novel Gene Organization in Sex-Linked Regions.</title>
        <authorList>
            <person name="Hyden B."/>
            <person name="Feng K."/>
            <person name="Yates T.B."/>
            <person name="Jawdy S."/>
            <person name="Cereghino C."/>
            <person name="Smart L.B."/>
            <person name="Muchero W."/>
        </authorList>
    </citation>
    <scope>NUCLEOTIDE SEQUENCE</scope>
    <source>
        <tissue evidence="2">Shoot tip</tissue>
    </source>
</reference>
<reference evidence="2" key="1">
    <citation type="submission" date="2022-11" db="EMBL/GenBank/DDBJ databases">
        <authorList>
            <person name="Hyden B.L."/>
            <person name="Feng K."/>
            <person name="Yates T."/>
            <person name="Jawdy S."/>
            <person name="Smart L.B."/>
            <person name="Muchero W."/>
        </authorList>
    </citation>
    <scope>NUCLEOTIDE SEQUENCE</scope>
    <source>
        <tissue evidence="2">Shoot tip</tissue>
    </source>
</reference>
<evidence type="ECO:0000256" key="1">
    <source>
        <dbReference type="SAM" id="MobiDB-lite"/>
    </source>
</evidence>
<proteinExistence type="predicted"/>
<comment type="caution">
    <text evidence="2">The sequence shown here is derived from an EMBL/GenBank/DDBJ whole genome shotgun (WGS) entry which is preliminary data.</text>
</comment>
<dbReference type="AlphaFoldDB" id="A0A9Q0W1R3"/>
<dbReference type="EMBL" id="JAPFFM010000006">
    <property type="protein sequence ID" value="KAJ6759095.1"/>
    <property type="molecule type" value="Genomic_DNA"/>
</dbReference>
<feature type="compositionally biased region" description="Basic residues" evidence="1">
    <location>
        <begin position="19"/>
        <end position="34"/>
    </location>
</feature>
<gene>
    <name evidence="2" type="ORF">OIU74_025705</name>
</gene>